<comment type="caution">
    <text evidence="1">The sequence shown here is derived from an EMBL/GenBank/DDBJ whole genome shotgun (WGS) entry which is preliminary data.</text>
</comment>
<dbReference type="EMBL" id="JABSTQ010010068">
    <property type="protein sequence ID" value="KAG0423669.1"/>
    <property type="molecule type" value="Genomic_DNA"/>
</dbReference>
<name>A0AC60PRE6_IXOPE</name>
<evidence type="ECO:0000313" key="1">
    <source>
        <dbReference type="EMBL" id="KAG0423669.1"/>
    </source>
</evidence>
<gene>
    <name evidence="1" type="ORF">HPB47_000569</name>
</gene>
<protein>
    <submittedName>
        <fullName evidence="1">Uncharacterized protein</fullName>
    </submittedName>
</protein>
<reference evidence="1 2" key="1">
    <citation type="journal article" date="2020" name="Cell">
        <title>Large-Scale Comparative Analyses of Tick Genomes Elucidate Their Genetic Diversity and Vector Capacities.</title>
        <authorList>
            <consortium name="Tick Genome and Microbiome Consortium (TIGMIC)"/>
            <person name="Jia N."/>
            <person name="Wang J."/>
            <person name="Shi W."/>
            <person name="Du L."/>
            <person name="Sun Y."/>
            <person name="Zhan W."/>
            <person name="Jiang J.F."/>
            <person name="Wang Q."/>
            <person name="Zhang B."/>
            <person name="Ji P."/>
            <person name="Bell-Sakyi L."/>
            <person name="Cui X.M."/>
            <person name="Yuan T.T."/>
            <person name="Jiang B.G."/>
            <person name="Yang W.F."/>
            <person name="Lam T.T."/>
            <person name="Chang Q.C."/>
            <person name="Ding S.J."/>
            <person name="Wang X.J."/>
            <person name="Zhu J.G."/>
            <person name="Ruan X.D."/>
            <person name="Zhao L."/>
            <person name="Wei J.T."/>
            <person name="Ye R.Z."/>
            <person name="Que T.C."/>
            <person name="Du C.H."/>
            <person name="Zhou Y.H."/>
            <person name="Cheng J.X."/>
            <person name="Dai P.F."/>
            <person name="Guo W.B."/>
            <person name="Han X.H."/>
            <person name="Huang E.J."/>
            <person name="Li L.F."/>
            <person name="Wei W."/>
            <person name="Gao Y.C."/>
            <person name="Liu J.Z."/>
            <person name="Shao H.Z."/>
            <person name="Wang X."/>
            <person name="Wang C.C."/>
            <person name="Yang T.C."/>
            <person name="Huo Q.B."/>
            <person name="Li W."/>
            <person name="Chen H.Y."/>
            <person name="Chen S.E."/>
            <person name="Zhou L.G."/>
            <person name="Ni X.B."/>
            <person name="Tian J.H."/>
            <person name="Sheng Y."/>
            <person name="Liu T."/>
            <person name="Pan Y.S."/>
            <person name="Xia L.Y."/>
            <person name="Li J."/>
            <person name="Zhao F."/>
            <person name="Cao W.C."/>
        </authorList>
    </citation>
    <scope>NUCLEOTIDE SEQUENCE [LARGE SCALE GENOMIC DNA]</scope>
    <source>
        <strain evidence="1">Iper-2018</strain>
    </source>
</reference>
<evidence type="ECO:0000313" key="2">
    <source>
        <dbReference type="Proteomes" id="UP000805193"/>
    </source>
</evidence>
<keyword evidence="2" id="KW-1185">Reference proteome</keyword>
<organism evidence="1 2">
    <name type="scientific">Ixodes persulcatus</name>
    <name type="common">Taiga tick</name>
    <dbReference type="NCBI Taxonomy" id="34615"/>
    <lineage>
        <taxon>Eukaryota</taxon>
        <taxon>Metazoa</taxon>
        <taxon>Ecdysozoa</taxon>
        <taxon>Arthropoda</taxon>
        <taxon>Chelicerata</taxon>
        <taxon>Arachnida</taxon>
        <taxon>Acari</taxon>
        <taxon>Parasitiformes</taxon>
        <taxon>Ixodida</taxon>
        <taxon>Ixodoidea</taxon>
        <taxon>Ixodidae</taxon>
        <taxon>Ixodinae</taxon>
        <taxon>Ixodes</taxon>
    </lineage>
</organism>
<proteinExistence type="predicted"/>
<sequence length="82" mass="9002">MLYIFATLSPGCVAEDVLPSLTKSIESKCLCPFEIVAFSSLPLTRHGWTANCSVAGVSRIHHRCWDAARIAALDNMPFHDVI</sequence>
<dbReference type="Proteomes" id="UP000805193">
    <property type="component" value="Unassembled WGS sequence"/>
</dbReference>
<accession>A0AC60PRE6</accession>